<comment type="caution">
    <text evidence="1">The sequence shown here is derived from an EMBL/GenBank/DDBJ whole genome shotgun (WGS) entry which is preliminary data.</text>
</comment>
<proteinExistence type="predicted"/>
<sequence>MMRTVAAILKVFSVGTVIAWTFMAIVLEVLFSLPGQYLFSYVLTGDLASILNGKSVNFVGHCIRGQHLQNLSGFLYKIGRIATNSCPTVFVECYPLCRDLCFIGYYGRMDLIFVGPIIGVSMAVESEVKAFRQNDFFIRTYWLCTAYCTHFMLHGKRNSWIVII</sequence>
<name>A0A7V5H6C2_CALAY</name>
<gene>
    <name evidence="1" type="ORF">ENL21_05955</name>
</gene>
<protein>
    <submittedName>
        <fullName evidence="1">Uncharacterized protein</fullName>
    </submittedName>
</protein>
<organism evidence="1">
    <name type="scientific">Caldithrix abyssi</name>
    <dbReference type="NCBI Taxonomy" id="187145"/>
    <lineage>
        <taxon>Bacteria</taxon>
        <taxon>Pseudomonadati</taxon>
        <taxon>Calditrichota</taxon>
        <taxon>Calditrichia</taxon>
        <taxon>Calditrichales</taxon>
        <taxon>Calditrichaceae</taxon>
        <taxon>Caldithrix</taxon>
    </lineage>
</organism>
<accession>A0A7V5H6C2</accession>
<dbReference type="AlphaFoldDB" id="A0A7V5H6C2"/>
<dbReference type="EMBL" id="DRTD01000434">
    <property type="protein sequence ID" value="HHE55308.1"/>
    <property type="molecule type" value="Genomic_DNA"/>
</dbReference>
<evidence type="ECO:0000313" key="1">
    <source>
        <dbReference type="EMBL" id="HHE55308.1"/>
    </source>
</evidence>
<dbReference type="Proteomes" id="UP000886111">
    <property type="component" value="Unassembled WGS sequence"/>
</dbReference>
<reference evidence="1" key="1">
    <citation type="journal article" date="2020" name="mSystems">
        <title>Genome- and Community-Level Interaction Insights into Carbon Utilization and Element Cycling Functions of Hydrothermarchaeota in Hydrothermal Sediment.</title>
        <authorList>
            <person name="Zhou Z."/>
            <person name="Liu Y."/>
            <person name="Xu W."/>
            <person name="Pan J."/>
            <person name="Luo Z.H."/>
            <person name="Li M."/>
        </authorList>
    </citation>
    <scope>NUCLEOTIDE SEQUENCE [LARGE SCALE GENOMIC DNA]</scope>
    <source>
        <strain evidence="1">HyVt-76</strain>
    </source>
</reference>